<dbReference type="GO" id="GO:0005375">
    <property type="term" value="F:copper ion transmembrane transporter activity"/>
    <property type="evidence" value="ECO:0007669"/>
    <property type="project" value="UniProtKB-UniRule"/>
</dbReference>
<keyword evidence="5" id="KW-0813">Transport</keyword>
<feature type="transmembrane region" description="Helical" evidence="5">
    <location>
        <begin position="40"/>
        <end position="60"/>
    </location>
</feature>
<comment type="subcellular location">
    <subcellularLocation>
        <location evidence="1 5">Membrane</location>
        <topology evidence="1 5">Multi-pass membrane protein</topology>
    </subcellularLocation>
</comment>
<keyword evidence="3 5" id="KW-1133">Transmembrane helix</keyword>
<comment type="caution">
    <text evidence="6">The sequence shown here is derived from an EMBL/GenBank/DDBJ whole genome shotgun (WGS) entry which is preliminary data.</text>
</comment>
<keyword evidence="5" id="KW-0186">Copper</keyword>
<evidence type="ECO:0000313" key="7">
    <source>
        <dbReference type="Proteomes" id="UP001215598"/>
    </source>
</evidence>
<dbReference type="Pfam" id="PF04145">
    <property type="entry name" value="Ctr"/>
    <property type="match status" value="1"/>
</dbReference>
<dbReference type="PANTHER" id="PTHR12483">
    <property type="entry name" value="SOLUTE CARRIER FAMILY 31 COPPER TRANSPORTERS"/>
    <property type="match status" value="1"/>
</dbReference>
<evidence type="ECO:0000256" key="1">
    <source>
        <dbReference type="ARBA" id="ARBA00004141"/>
    </source>
</evidence>
<sequence length="170" mass="18505">MDSMNMTSSSNSTSPDMSTSMMMKAYLHFTPGDALIFESIVPTSAGAVFGACLIFFLISVGDRYLRAACRGFEREFSQRTQRLARTYHFTEAADNSDSKASGDSEAHSPAAPAPARFILSHELSRGFLAGLQSTLHYLLMLVVMTFNASYIISVILGVVVGEVAFGRMNH</sequence>
<evidence type="ECO:0000313" key="6">
    <source>
        <dbReference type="EMBL" id="KAJ7732122.1"/>
    </source>
</evidence>
<evidence type="ECO:0000256" key="3">
    <source>
        <dbReference type="ARBA" id="ARBA00022989"/>
    </source>
</evidence>
<dbReference type="AlphaFoldDB" id="A0AAD7I1M7"/>
<keyword evidence="5" id="KW-0406">Ion transport</keyword>
<evidence type="ECO:0000256" key="4">
    <source>
        <dbReference type="ARBA" id="ARBA00023136"/>
    </source>
</evidence>
<evidence type="ECO:0000256" key="2">
    <source>
        <dbReference type="ARBA" id="ARBA00022692"/>
    </source>
</evidence>
<keyword evidence="4 5" id="KW-0472">Membrane</keyword>
<evidence type="ECO:0000256" key="5">
    <source>
        <dbReference type="RuleBase" id="RU367022"/>
    </source>
</evidence>
<reference evidence="6" key="1">
    <citation type="submission" date="2023-03" db="EMBL/GenBank/DDBJ databases">
        <title>Massive genome expansion in bonnet fungi (Mycena s.s.) driven by repeated elements and novel gene families across ecological guilds.</title>
        <authorList>
            <consortium name="Lawrence Berkeley National Laboratory"/>
            <person name="Harder C.B."/>
            <person name="Miyauchi S."/>
            <person name="Viragh M."/>
            <person name="Kuo A."/>
            <person name="Thoen E."/>
            <person name="Andreopoulos B."/>
            <person name="Lu D."/>
            <person name="Skrede I."/>
            <person name="Drula E."/>
            <person name="Henrissat B."/>
            <person name="Morin E."/>
            <person name="Kohler A."/>
            <person name="Barry K."/>
            <person name="LaButti K."/>
            <person name="Morin E."/>
            <person name="Salamov A."/>
            <person name="Lipzen A."/>
            <person name="Mereny Z."/>
            <person name="Hegedus B."/>
            <person name="Baldrian P."/>
            <person name="Stursova M."/>
            <person name="Weitz H."/>
            <person name="Taylor A."/>
            <person name="Grigoriev I.V."/>
            <person name="Nagy L.G."/>
            <person name="Martin F."/>
            <person name="Kauserud H."/>
        </authorList>
    </citation>
    <scope>NUCLEOTIDE SEQUENCE</scope>
    <source>
        <strain evidence="6">CBHHK182m</strain>
    </source>
</reference>
<dbReference type="GO" id="GO:0005886">
    <property type="term" value="C:plasma membrane"/>
    <property type="evidence" value="ECO:0007669"/>
    <property type="project" value="TreeGrafter"/>
</dbReference>
<keyword evidence="5" id="KW-0187">Copper transport</keyword>
<dbReference type="InterPro" id="IPR007274">
    <property type="entry name" value="Cop_transporter"/>
</dbReference>
<protein>
    <recommendedName>
        <fullName evidence="5">Copper transport protein</fullName>
    </recommendedName>
</protein>
<name>A0AAD7I1M7_9AGAR</name>
<organism evidence="6 7">
    <name type="scientific">Mycena metata</name>
    <dbReference type="NCBI Taxonomy" id="1033252"/>
    <lineage>
        <taxon>Eukaryota</taxon>
        <taxon>Fungi</taxon>
        <taxon>Dikarya</taxon>
        <taxon>Basidiomycota</taxon>
        <taxon>Agaricomycotina</taxon>
        <taxon>Agaricomycetes</taxon>
        <taxon>Agaricomycetidae</taxon>
        <taxon>Agaricales</taxon>
        <taxon>Marasmiineae</taxon>
        <taxon>Mycenaceae</taxon>
        <taxon>Mycena</taxon>
    </lineage>
</organism>
<proteinExistence type="inferred from homology"/>
<dbReference type="EMBL" id="JARKIB010000147">
    <property type="protein sequence ID" value="KAJ7732122.1"/>
    <property type="molecule type" value="Genomic_DNA"/>
</dbReference>
<accession>A0AAD7I1M7</accession>
<gene>
    <name evidence="6" type="ORF">B0H16DRAFT_1582012</name>
</gene>
<keyword evidence="2 5" id="KW-0812">Transmembrane</keyword>
<dbReference type="Proteomes" id="UP001215598">
    <property type="component" value="Unassembled WGS sequence"/>
</dbReference>
<comment type="similarity">
    <text evidence="5">Belongs to the copper transporter (Ctr) (TC 1.A.56) family. SLC31A subfamily.</text>
</comment>
<keyword evidence="7" id="KW-1185">Reference proteome</keyword>
<feature type="transmembrane region" description="Helical" evidence="5">
    <location>
        <begin position="135"/>
        <end position="160"/>
    </location>
</feature>
<dbReference type="PANTHER" id="PTHR12483:SF27">
    <property type="entry name" value="COPPER TRANSPORT PROTEIN CTR1"/>
    <property type="match status" value="1"/>
</dbReference>